<name>A0A250KZL4_9GAMM</name>
<evidence type="ECO:0000313" key="5">
    <source>
        <dbReference type="Proteomes" id="UP000266313"/>
    </source>
</evidence>
<dbReference type="Gene3D" id="3.40.50.150">
    <property type="entry name" value="Vaccinia Virus protein VP39"/>
    <property type="match status" value="1"/>
</dbReference>
<dbReference type="Proteomes" id="UP000266313">
    <property type="component" value="Chromosome"/>
</dbReference>
<dbReference type="SUPFAM" id="SSF53335">
    <property type="entry name" value="S-adenosyl-L-methionine-dependent methyltransferases"/>
    <property type="match status" value="1"/>
</dbReference>
<keyword evidence="3" id="KW-0949">S-adenosyl-L-methionine</keyword>
<proteinExistence type="predicted"/>
<dbReference type="OrthoDB" id="9799672at2"/>
<keyword evidence="1 4" id="KW-0489">Methyltransferase</keyword>
<dbReference type="CDD" id="cd02440">
    <property type="entry name" value="AdoMet_MTases"/>
    <property type="match status" value="1"/>
</dbReference>
<dbReference type="GO" id="GO:0008171">
    <property type="term" value="F:O-methyltransferase activity"/>
    <property type="evidence" value="ECO:0007669"/>
    <property type="project" value="InterPro"/>
</dbReference>
<evidence type="ECO:0000313" key="4">
    <source>
        <dbReference type="EMBL" id="BBA37057.1"/>
    </source>
</evidence>
<dbReference type="PANTHER" id="PTHR10509">
    <property type="entry name" value="O-METHYLTRANSFERASE-RELATED"/>
    <property type="match status" value="1"/>
</dbReference>
<accession>A0A250KZL4</accession>
<dbReference type="GO" id="GO:0008757">
    <property type="term" value="F:S-adenosylmethionine-dependent methyltransferase activity"/>
    <property type="evidence" value="ECO:0007669"/>
    <property type="project" value="TreeGrafter"/>
</dbReference>
<evidence type="ECO:0000256" key="3">
    <source>
        <dbReference type="ARBA" id="ARBA00022691"/>
    </source>
</evidence>
<dbReference type="KEGG" id="mmai:sS8_5135"/>
<dbReference type="AlphaFoldDB" id="A0A250KZL4"/>
<gene>
    <name evidence="4" type="ORF">sS8_5135</name>
</gene>
<keyword evidence="2 4" id="KW-0808">Transferase</keyword>
<keyword evidence="5" id="KW-1185">Reference proteome</keyword>
<protein>
    <submittedName>
        <fullName evidence="4">Caffeoyl-CoA O-methyltransferase</fullName>
    </submittedName>
</protein>
<evidence type="ECO:0000256" key="1">
    <source>
        <dbReference type="ARBA" id="ARBA00022603"/>
    </source>
</evidence>
<dbReference type="InterPro" id="IPR029063">
    <property type="entry name" value="SAM-dependent_MTases_sf"/>
</dbReference>
<dbReference type="InterPro" id="IPR050362">
    <property type="entry name" value="Cation-dep_OMT"/>
</dbReference>
<dbReference type="InterPro" id="IPR002935">
    <property type="entry name" value="SAM_O-MeTrfase"/>
</dbReference>
<dbReference type="EMBL" id="AP017928">
    <property type="protein sequence ID" value="BBA37057.1"/>
    <property type="molecule type" value="Genomic_DNA"/>
</dbReference>
<dbReference type="Pfam" id="PF01596">
    <property type="entry name" value="Methyltransf_3"/>
    <property type="match status" value="1"/>
</dbReference>
<dbReference type="RefSeq" id="WP_119632111.1">
    <property type="nucleotide sequence ID" value="NZ_AP017928.1"/>
</dbReference>
<dbReference type="GO" id="GO:0032259">
    <property type="term" value="P:methylation"/>
    <property type="evidence" value="ECO:0007669"/>
    <property type="project" value="UniProtKB-KW"/>
</dbReference>
<sequence>MKSIVMNQTLYDYLLSVSLREPDVLRALREEAATHPYGGMQIAPEQGQFMALLAELVGARNVLEIGVFTGYSSTRLALALPPEGRITACDINEEFTATARRHWQRAGVEDKIDLRLGPALDTLDGLIAEGRGGTYDLAFIDADKENYDGYYERALQLLRTGGLVLIDNVLWGGKVADPAVNDADTAAIRALNQKLHTDPRVSVSLLPIADGLMLARKR</sequence>
<dbReference type="PROSITE" id="PS51682">
    <property type="entry name" value="SAM_OMT_I"/>
    <property type="match status" value="1"/>
</dbReference>
<evidence type="ECO:0000256" key="2">
    <source>
        <dbReference type="ARBA" id="ARBA00022679"/>
    </source>
</evidence>
<reference evidence="4 5" key="1">
    <citation type="submission" date="2016-12" db="EMBL/GenBank/DDBJ databases">
        <title>Genome sequencing of Methylocaldum marinum.</title>
        <authorList>
            <person name="Takeuchi M."/>
            <person name="Kamagata Y."/>
            <person name="Hiraoka S."/>
            <person name="Oshima K."/>
            <person name="Hattori M."/>
            <person name="Iwasaki W."/>
        </authorList>
    </citation>
    <scope>NUCLEOTIDE SEQUENCE [LARGE SCALE GENOMIC DNA]</scope>
    <source>
        <strain evidence="4 5">S8</strain>
    </source>
</reference>
<dbReference type="PANTHER" id="PTHR10509:SF14">
    <property type="entry name" value="CAFFEOYL-COA O-METHYLTRANSFERASE 3-RELATED"/>
    <property type="match status" value="1"/>
</dbReference>
<organism evidence="4 5">
    <name type="scientific">Methylocaldum marinum</name>
    <dbReference type="NCBI Taxonomy" id="1432792"/>
    <lineage>
        <taxon>Bacteria</taxon>
        <taxon>Pseudomonadati</taxon>
        <taxon>Pseudomonadota</taxon>
        <taxon>Gammaproteobacteria</taxon>
        <taxon>Methylococcales</taxon>
        <taxon>Methylococcaceae</taxon>
        <taxon>Methylocaldum</taxon>
    </lineage>
</organism>